<proteinExistence type="predicted"/>
<evidence type="ECO:0000313" key="1">
    <source>
        <dbReference type="EMBL" id="JAH98125.1"/>
    </source>
</evidence>
<dbReference type="EMBL" id="GBXM01010452">
    <property type="protein sequence ID" value="JAH98125.1"/>
    <property type="molecule type" value="Transcribed_RNA"/>
</dbReference>
<sequence length="78" mass="9143">MSYTCHLGHEKYSFKFSVCCYALDKCKISLGVIMNSNICKMSSHPHAIKNYILSKTEKPRRVNDHIFRYVTFFFNVLS</sequence>
<name>A0A0E9X8E3_ANGAN</name>
<accession>A0A0E9X8E3</accession>
<organism evidence="1">
    <name type="scientific">Anguilla anguilla</name>
    <name type="common">European freshwater eel</name>
    <name type="synonym">Muraena anguilla</name>
    <dbReference type="NCBI Taxonomy" id="7936"/>
    <lineage>
        <taxon>Eukaryota</taxon>
        <taxon>Metazoa</taxon>
        <taxon>Chordata</taxon>
        <taxon>Craniata</taxon>
        <taxon>Vertebrata</taxon>
        <taxon>Euteleostomi</taxon>
        <taxon>Actinopterygii</taxon>
        <taxon>Neopterygii</taxon>
        <taxon>Teleostei</taxon>
        <taxon>Anguilliformes</taxon>
        <taxon>Anguillidae</taxon>
        <taxon>Anguilla</taxon>
    </lineage>
</organism>
<dbReference type="AlphaFoldDB" id="A0A0E9X8E3"/>
<protein>
    <submittedName>
        <fullName evidence="1">Uncharacterized protein</fullName>
    </submittedName>
</protein>
<reference evidence="1" key="2">
    <citation type="journal article" date="2015" name="Fish Shellfish Immunol.">
        <title>Early steps in the European eel (Anguilla anguilla)-Vibrio vulnificus interaction in the gills: Role of the RtxA13 toxin.</title>
        <authorList>
            <person name="Callol A."/>
            <person name="Pajuelo D."/>
            <person name="Ebbesson L."/>
            <person name="Teles M."/>
            <person name="MacKenzie S."/>
            <person name="Amaro C."/>
        </authorList>
    </citation>
    <scope>NUCLEOTIDE SEQUENCE</scope>
</reference>
<reference evidence="1" key="1">
    <citation type="submission" date="2014-11" db="EMBL/GenBank/DDBJ databases">
        <authorList>
            <person name="Amaro Gonzalez C."/>
        </authorList>
    </citation>
    <scope>NUCLEOTIDE SEQUENCE</scope>
</reference>